<comment type="caution">
    <text evidence="2">The sequence shown here is derived from an EMBL/GenBank/DDBJ whole genome shotgun (WGS) entry which is preliminary data.</text>
</comment>
<reference evidence="2 3" key="1">
    <citation type="submission" date="2019-09" db="EMBL/GenBank/DDBJ databases">
        <authorList>
            <person name="Ou C."/>
        </authorList>
    </citation>
    <scope>NUCLEOTIDE SEQUENCE [LARGE SCALE GENOMIC DNA]</scope>
    <source>
        <strain evidence="2">S2</strain>
        <tissue evidence="2">Leaf</tissue>
    </source>
</reference>
<evidence type="ECO:0000256" key="1">
    <source>
        <dbReference type="SAM" id="MobiDB-lite"/>
    </source>
</evidence>
<dbReference type="EMBL" id="SMOL01000004">
    <property type="protein sequence ID" value="KAB2636273.1"/>
    <property type="molecule type" value="Genomic_DNA"/>
</dbReference>
<reference evidence="3" key="2">
    <citation type="submission" date="2019-10" db="EMBL/GenBank/DDBJ databases">
        <title>A de novo genome assembly of a pear dwarfing rootstock.</title>
        <authorList>
            <person name="Wang F."/>
            <person name="Wang J."/>
            <person name="Li S."/>
            <person name="Zhang Y."/>
            <person name="Fang M."/>
            <person name="Ma L."/>
            <person name="Zhao Y."/>
            <person name="Jiang S."/>
        </authorList>
    </citation>
    <scope>NUCLEOTIDE SEQUENCE [LARGE SCALE GENOMIC DNA]</scope>
</reference>
<organism evidence="2 3">
    <name type="scientific">Pyrus ussuriensis x Pyrus communis</name>
    <dbReference type="NCBI Taxonomy" id="2448454"/>
    <lineage>
        <taxon>Eukaryota</taxon>
        <taxon>Viridiplantae</taxon>
        <taxon>Streptophyta</taxon>
        <taxon>Embryophyta</taxon>
        <taxon>Tracheophyta</taxon>
        <taxon>Spermatophyta</taxon>
        <taxon>Magnoliopsida</taxon>
        <taxon>eudicotyledons</taxon>
        <taxon>Gunneridae</taxon>
        <taxon>Pentapetalae</taxon>
        <taxon>rosids</taxon>
        <taxon>fabids</taxon>
        <taxon>Rosales</taxon>
        <taxon>Rosaceae</taxon>
        <taxon>Amygdaloideae</taxon>
        <taxon>Maleae</taxon>
        <taxon>Pyrus</taxon>
    </lineage>
</organism>
<evidence type="ECO:0000313" key="3">
    <source>
        <dbReference type="Proteomes" id="UP000327157"/>
    </source>
</evidence>
<proteinExistence type="predicted"/>
<feature type="compositionally biased region" description="Polar residues" evidence="1">
    <location>
        <begin position="73"/>
        <end position="84"/>
    </location>
</feature>
<evidence type="ECO:0000313" key="2">
    <source>
        <dbReference type="EMBL" id="KAB2636273.1"/>
    </source>
</evidence>
<sequence length="165" mass="18512">MASIFVKNQTQSLSSQNLESFLSRFALHVSPREIPWKHHACKRSCRPTHQQTPSESRRIQSRDTSGGAAVASGETSPQNHHHSLCSTQDTQSVLKFLASGRSNEAFRKRWSSNFAAVVCSVGSPFVLRLSKEEDGYFCLVRKRGKIVREVNYVDKWDGGLLCCIN</sequence>
<dbReference type="AlphaFoldDB" id="A0A5N5IAY3"/>
<accession>A0A5N5IAY3</accession>
<feature type="region of interest" description="Disordered" evidence="1">
    <location>
        <begin position="42"/>
        <end position="84"/>
    </location>
</feature>
<protein>
    <submittedName>
        <fullName evidence="2">Uncharacterized protein</fullName>
    </submittedName>
</protein>
<dbReference type="Proteomes" id="UP000327157">
    <property type="component" value="Chromosome 5"/>
</dbReference>
<reference evidence="2 3" key="3">
    <citation type="submission" date="2019-11" db="EMBL/GenBank/DDBJ databases">
        <title>A de novo genome assembly of a pear dwarfing rootstock.</title>
        <authorList>
            <person name="Wang F."/>
            <person name="Wang J."/>
            <person name="Li S."/>
            <person name="Zhang Y."/>
            <person name="Fang M."/>
            <person name="Ma L."/>
            <person name="Zhao Y."/>
            <person name="Jiang S."/>
        </authorList>
    </citation>
    <scope>NUCLEOTIDE SEQUENCE [LARGE SCALE GENOMIC DNA]</scope>
    <source>
        <strain evidence="2">S2</strain>
        <tissue evidence="2">Leaf</tissue>
    </source>
</reference>
<keyword evidence="3" id="KW-1185">Reference proteome</keyword>
<gene>
    <name evidence="2" type="ORF">D8674_026807</name>
</gene>
<name>A0A5N5IAY3_9ROSA</name>